<proteinExistence type="inferred from homology"/>
<comment type="caution">
    <text evidence="8">The sequence shown here is derived from an EMBL/GenBank/DDBJ whole genome shotgun (WGS) entry which is preliminary data.</text>
</comment>
<evidence type="ECO:0000313" key="9">
    <source>
        <dbReference type="Proteomes" id="UP001596186"/>
    </source>
</evidence>
<organism evidence="8 9">
    <name type="scientific">Companilactobacillus baiquanensis</name>
    <dbReference type="NCBI Taxonomy" id="2486005"/>
    <lineage>
        <taxon>Bacteria</taxon>
        <taxon>Bacillati</taxon>
        <taxon>Bacillota</taxon>
        <taxon>Bacilli</taxon>
        <taxon>Lactobacillales</taxon>
        <taxon>Lactobacillaceae</taxon>
        <taxon>Companilactobacillus</taxon>
    </lineage>
</organism>
<dbReference type="GO" id="GO:0008740">
    <property type="term" value="F:L-rhamnose isomerase activity"/>
    <property type="evidence" value="ECO:0007669"/>
    <property type="project" value="UniProtKB-EC"/>
</dbReference>
<keyword evidence="5 6" id="KW-0684">Rhamnose metabolism</keyword>
<evidence type="ECO:0000256" key="6">
    <source>
        <dbReference type="HAMAP-Rule" id="MF_00541"/>
    </source>
</evidence>
<keyword evidence="2 6" id="KW-0479">Metal-binding</keyword>
<keyword evidence="9" id="KW-1185">Reference proteome</keyword>
<evidence type="ECO:0000313" key="8">
    <source>
        <dbReference type="EMBL" id="MFC6323678.1"/>
    </source>
</evidence>
<dbReference type="EMBL" id="JBHSSN010000014">
    <property type="protein sequence ID" value="MFC6323678.1"/>
    <property type="molecule type" value="Genomic_DNA"/>
</dbReference>
<gene>
    <name evidence="6" type="primary">rhaA</name>
    <name evidence="8" type="ORF">ACFP1F_08010</name>
</gene>
<dbReference type="Pfam" id="PF06134">
    <property type="entry name" value="RhaA"/>
    <property type="match status" value="1"/>
</dbReference>
<evidence type="ECO:0000256" key="2">
    <source>
        <dbReference type="ARBA" id="ARBA00022723"/>
    </source>
</evidence>
<evidence type="ECO:0000256" key="3">
    <source>
        <dbReference type="ARBA" id="ARBA00023211"/>
    </source>
</evidence>
<protein>
    <recommendedName>
        <fullName evidence="6 7">L-rhamnose isomerase</fullName>
        <ecNumber evidence="6 7">5.3.1.14</ecNumber>
    </recommendedName>
</protein>
<comment type="subcellular location">
    <subcellularLocation>
        <location evidence="6">Cytoplasm</location>
    </subcellularLocation>
</comment>
<dbReference type="InterPro" id="IPR050337">
    <property type="entry name" value="L-rhamnose_isomerase"/>
</dbReference>
<comment type="similarity">
    <text evidence="6">Belongs to the rhamnose isomerase family.</text>
</comment>
<dbReference type="PANTHER" id="PTHR30268:SF0">
    <property type="entry name" value="L-RHAMNOSE ISOMERASE"/>
    <property type="match status" value="1"/>
</dbReference>
<feature type="binding site" evidence="6">
    <location>
        <position position="298"/>
    </location>
    <ligand>
        <name>Mn(2+)</name>
        <dbReference type="ChEBI" id="CHEBI:29035"/>
    </ligand>
</feature>
<dbReference type="HAMAP" id="MF_00541">
    <property type="entry name" value="RhaA"/>
    <property type="match status" value="1"/>
</dbReference>
<dbReference type="NCBIfam" id="TIGR01748">
    <property type="entry name" value="rhaA"/>
    <property type="match status" value="1"/>
</dbReference>
<dbReference type="PANTHER" id="PTHR30268">
    <property type="entry name" value="L-RHAMNOSE ISOMERASE"/>
    <property type="match status" value="1"/>
</dbReference>
<keyword evidence="4 6" id="KW-0413">Isomerase</keyword>
<dbReference type="EC" id="5.3.1.14" evidence="6 7"/>
<dbReference type="Proteomes" id="UP001596186">
    <property type="component" value="Unassembled WGS sequence"/>
</dbReference>
<comment type="catalytic activity">
    <reaction evidence="6">
        <text>L-rhamnopyranose = L-rhamnulose</text>
        <dbReference type="Rhea" id="RHEA:23160"/>
        <dbReference type="ChEBI" id="CHEBI:17897"/>
        <dbReference type="ChEBI" id="CHEBI:62346"/>
        <dbReference type="EC" id="5.3.1.14"/>
    </reaction>
</comment>
<evidence type="ECO:0000256" key="1">
    <source>
        <dbReference type="ARBA" id="ARBA00022490"/>
    </source>
</evidence>
<feature type="binding site" evidence="6">
    <location>
        <position position="264"/>
    </location>
    <ligand>
        <name>Mn(2+)</name>
        <dbReference type="ChEBI" id="CHEBI:29035"/>
    </ligand>
</feature>
<evidence type="ECO:0000256" key="5">
    <source>
        <dbReference type="ARBA" id="ARBA00023308"/>
    </source>
</evidence>
<comment type="function">
    <text evidence="6">Catalyzes the interconversion of L-rhamnose and L-rhamnulose.</text>
</comment>
<evidence type="ECO:0000256" key="7">
    <source>
        <dbReference type="NCBIfam" id="TIGR01748"/>
    </source>
</evidence>
<dbReference type="InterPro" id="IPR036237">
    <property type="entry name" value="Xyl_isomerase-like_sf"/>
</dbReference>
<dbReference type="SUPFAM" id="SSF51658">
    <property type="entry name" value="Xylose isomerase-like"/>
    <property type="match status" value="1"/>
</dbReference>
<comment type="cofactor">
    <cofactor evidence="6">
        <name>Mn(2+)</name>
        <dbReference type="ChEBI" id="CHEBI:29035"/>
    </cofactor>
    <text evidence="6">Binds 1 Mn(2+) ion per subunit.</text>
</comment>
<name>A0ABW1UW92_9LACO</name>
<keyword evidence="3 6" id="KW-0464">Manganese</keyword>
<evidence type="ECO:0000256" key="4">
    <source>
        <dbReference type="ARBA" id="ARBA00023235"/>
    </source>
</evidence>
<comment type="pathway">
    <text evidence="6">Carbohydrate degradation; L-rhamnose degradation; glycerone phosphate from L-rhamnose: step 1/3.</text>
</comment>
<reference evidence="9" key="1">
    <citation type="journal article" date="2019" name="Int. J. Syst. Evol. Microbiol.">
        <title>The Global Catalogue of Microorganisms (GCM) 10K type strain sequencing project: providing services to taxonomists for standard genome sequencing and annotation.</title>
        <authorList>
            <consortium name="The Broad Institute Genomics Platform"/>
            <consortium name="The Broad Institute Genome Sequencing Center for Infectious Disease"/>
            <person name="Wu L."/>
            <person name="Ma J."/>
        </authorList>
    </citation>
    <scope>NUCLEOTIDE SEQUENCE [LARGE SCALE GENOMIC DNA]</scope>
    <source>
        <strain evidence="9">CCM 8895</strain>
    </source>
</reference>
<dbReference type="Gene3D" id="3.20.20.150">
    <property type="entry name" value="Divalent-metal-dependent TIM barrel enzymes"/>
    <property type="match status" value="1"/>
</dbReference>
<dbReference type="InterPro" id="IPR009308">
    <property type="entry name" value="Rhamnose_isomerase"/>
</dbReference>
<sequence length="421" mass="48035">MVKSEEVESAYKVAKERYAEIGVDTEAAIKQLNKVKLSVHCWQGDDIHGFLFPGQELTGGIGVSGNYPGIARTPDELSGDLSEALSLIPGSHKVQMHAIYAVTDKKKDLDEIEPEDFSYWVDWAKKEKIGLDMNGTFFSHPKVKHNFTLASPDKDIRDFWIEHGKRTRAVANYFGKELGQQSVNNLWIPDGFKDNPVDKATPRLRLIESLDEIDKKEYDEKNTIEAFEGKLFGTGIESYTVGSHLFYNNYALTRNKLWTIDAGHWHPTEDVSDKFSAFLPFGKGLMLHVSRPVRWDSDHVVIFDEALVRIARSLVRDNELDKTNIGLDFFDATINRVAAWVVGARATQKALLQGMLEPIEQLKKAELNYDFTTRLVETEELKSYPFGAVWDEFCLRNDVPVGNDWLDNIHQYEKDVQFKRN</sequence>
<feature type="binding site" evidence="6">
    <location>
        <position position="296"/>
    </location>
    <ligand>
        <name>Mn(2+)</name>
        <dbReference type="ChEBI" id="CHEBI:29035"/>
    </ligand>
</feature>
<dbReference type="RefSeq" id="WP_125592690.1">
    <property type="nucleotide sequence ID" value="NZ_JBHSSN010000014.1"/>
</dbReference>
<keyword evidence="1 6" id="KW-0963">Cytoplasm</keyword>
<dbReference type="NCBIfam" id="NF002203">
    <property type="entry name" value="PRK01076.1"/>
    <property type="match status" value="1"/>
</dbReference>
<accession>A0ABW1UW92</accession>